<sequence>MADLMQMLTTNPLAKQLGVPQAARLRRGRALPTGPVVLGLAGGAPHLVKDTLGLLGIEPQDALMDTPDTRVNQTDDKGRTREVPAPYPTTIGALVVDATQVTSIADLEAVRGLLRPAMKGLETSGRVVVVGVEPETSGAPTAVAAQQALEGIVRSVGKELRAGATANLVRVDLLTDTATTPSDLASTLSFLLEGRSAYVSGQVLHVGAAATPVRSEDITAPRPFEGQVVVVTGAGRGIGAAIAETYARDGALVVAVDVPTGGEGLAAVTNRIGGTALQLDITSPDAGRRIAEHVAQRFGDAARIHTIVHNAGITRDKLLANTDEERWASVLEVNLTAQIRMNEVLFTPDLPGGLDEGGRIIGVASTSGIAGNRGQTNYAASKAGVIGLVRAMGSDPRLAGRGITVNAVAPGFIETEMTARMPMGTREVARRINSLQQGGRPVDVAEAIGYLSQPASAAVTGQVLRVCGQSQLGA</sequence>
<evidence type="ECO:0000313" key="5">
    <source>
        <dbReference type="Proteomes" id="UP000326546"/>
    </source>
</evidence>
<keyword evidence="5" id="KW-1185">Reference proteome</keyword>
<proteinExistence type="inferred from homology"/>
<evidence type="ECO:0000256" key="1">
    <source>
        <dbReference type="ARBA" id="ARBA00006484"/>
    </source>
</evidence>
<name>A0A5J6V879_9MICO</name>
<evidence type="ECO:0000313" key="4">
    <source>
        <dbReference type="EMBL" id="QFG69351.1"/>
    </source>
</evidence>
<evidence type="ECO:0000259" key="3">
    <source>
        <dbReference type="SMART" id="SM00822"/>
    </source>
</evidence>
<dbReference type="NCBIfam" id="NF006110">
    <property type="entry name" value="PRK08261.1"/>
    <property type="match status" value="1"/>
</dbReference>
<dbReference type="PROSITE" id="PS00061">
    <property type="entry name" value="ADH_SHORT"/>
    <property type="match status" value="1"/>
</dbReference>
<dbReference type="KEGG" id="serw:FY030_12125"/>
<gene>
    <name evidence="4" type="ORF">FY030_12125</name>
</gene>
<dbReference type="SMART" id="SM00822">
    <property type="entry name" value="PKS_KR"/>
    <property type="match status" value="1"/>
</dbReference>
<dbReference type="Proteomes" id="UP000326546">
    <property type="component" value="Chromosome"/>
</dbReference>
<feature type="region of interest" description="Disordered" evidence="2">
    <location>
        <begin position="64"/>
        <end position="85"/>
    </location>
</feature>
<dbReference type="EMBL" id="CP044427">
    <property type="protein sequence ID" value="QFG69351.1"/>
    <property type="molecule type" value="Genomic_DNA"/>
</dbReference>
<organism evidence="4 5">
    <name type="scientific">Ornithinimicrobium pratense</name>
    <dbReference type="NCBI Taxonomy" id="2593973"/>
    <lineage>
        <taxon>Bacteria</taxon>
        <taxon>Bacillati</taxon>
        <taxon>Actinomycetota</taxon>
        <taxon>Actinomycetes</taxon>
        <taxon>Micrococcales</taxon>
        <taxon>Ornithinimicrobiaceae</taxon>
        <taxon>Ornithinimicrobium</taxon>
    </lineage>
</organism>
<dbReference type="OrthoDB" id="9804774at2"/>
<dbReference type="InterPro" id="IPR002347">
    <property type="entry name" value="SDR_fam"/>
</dbReference>
<dbReference type="SUPFAM" id="SSF51735">
    <property type="entry name" value="NAD(P)-binding Rossmann-fold domains"/>
    <property type="match status" value="2"/>
</dbReference>
<dbReference type="RefSeq" id="WP_158061725.1">
    <property type="nucleotide sequence ID" value="NZ_CP044427.1"/>
</dbReference>
<dbReference type="InterPro" id="IPR020904">
    <property type="entry name" value="Sc_DH/Rdtase_CS"/>
</dbReference>
<feature type="domain" description="Ketoreductase" evidence="3">
    <location>
        <begin position="227"/>
        <end position="411"/>
    </location>
</feature>
<dbReference type="Gene3D" id="3.40.50.720">
    <property type="entry name" value="NAD(P)-binding Rossmann-like Domain"/>
    <property type="match status" value="2"/>
</dbReference>
<reference evidence="4 5" key="1">
    <citation type="submission" date="2019-09" db="EMBL/GenBank/DDBJ databases">
        <title>Serinicoccus pratensis sp. nov., isolated from meadow soil.</title>
        <authorList>
            <person name="Zhang W."/>
        </authorList>
    </citation>
    <scope>NUCLEOTIDE SEQUENCE [LARGE SCALE GENOMIC DNA]</scope>
    <source>
        <strain evidence="4 5">W204</strain>
    </source>
</reference>
<accession>A0A5J6V879</accession>
<dbReference type="PANTHER" id="PTHR42760">
    <property type="entry name" value="SHORT-CHAIN DEHYDROGENASES/REDUCTASES FAMILY MEMBER"/>
    <property type="match status" value="1"/>
</dbReference>
<dbReference type="PRINTS" id="PR00081">
    <property type="entry name" value="GDHRDH"/>
</dbReference>
<dbReference type="InterPro" id="IPR036291">
    <property type="entry name" value="NAD(P)-bd_dom_sf"/>
</dbReference>
<dbReference type="PRINTS" id="PR00080">
    <property type="entry name" value="SDRFAMILY"/>
</dbReference>
<dbReference type="GO" id="GO:0016616">
    <property type="term" value="F:oxidoreductase activity, acting on the CH-OH group of donors, NAD or NADP as acceptor"/>
    <property type="evidence" value="ECO:0007669"/>
    <property type="project" value="TreeGrafter"/>
</dbReference>
<comment type="similarity">
    <text evidence="1">Belongs to the short-chain dehydrogenases/reductases (SDR) family.</text>
</comment>
<protein>
    <submittedName>
        <fullName evidence="4">3-oxoacyl-ACP reductase</fullName>
    </submittedName>
</protein>
<dbReference type="InterPro" id="IPR057326">
    <property type="entry name" value="KR_dom"/>
</dbReference>
<dbReference type="FunFam" id="3.40.50.720:FF:000338">
    <property type="entry name" value="3-oxoacyl-ACP reductase FabG"/>
    <property type="match status" value="1"/>
</dbReference>
<dbReference type="PANTHER" id="PTHR42760:SF78">
    <property type="entry name" value="3-OXOACYL-[ACYL-CARRIER-PROTEIN] REDUCTASE [NADH]"/>
    <property type="match status" value="1"/>
</dbReference>
<evidence type="ECO:0000256" key="2">
    <source>
        <dbReference type="SAM" id="MobiDB-lite"/>
    </source>
</evidence>
<feature type="compositionally biased region" description="Basic and acidic residues" evidence="2">
    <location>
        <begin position="73"/>
        <end position="82"/>
    </location>
</feature>
<dbReference type="AlphaFoldDB" id="A0A5J6V879"/>
<dbReference type="Pfam" id="PF13561">
    <property type="entry name" value="adh_short_C2"/>
    <property type="match status" value="1"/>
</dbReference>